<accession>A0A2S8GT75</accession>
<dbReference type="RefSeq" id="WP_105333877.1">
    <property type="nucleotide sequence ID" value="NZ_PUHZ01000004.1"/>
</dbReference>
<organism evidence="2 3">
    <name type="scientific">Blastopirellula marina</name>
    <dbReference type="NCBI Taxonomy" id="124"/>
    <lineage>
        <taxon>Bacteria</taxon>
        <taxon>Pseudomonadati</taxon>
        <taxon>Planctomycetota</taxon>
        <taxon>Planctomycetia</taxon>
        <taxon>Pirellulales</taxon>
        <taxon>Pirellulaceae</taxon>
        <taxon>Blastopirellula</taxon>
    </lineage>
</organism>
<proteinExistence type="predicted"/>
<feature type="compositionally biased region" description="Basic and acidic residues" evidence="1">
    <location>
        <begin position="197"/>
        <end position="207"/>
    </location>
</feature>
<dbReference type="AlphaFoldDB" id="A0A2S8GT75"/>
<name>A0A2S8GT75_9BACT</name>
<sequence length="216" mass="23533">MAGYDDSAAPAKSRPWRLIACLVVVLASATAASYFLVDRTPHHFFVPNDEPLLIGLPLTGEAIYGEPDSEFIDKRSLASLRSGKLMYVIRNPIADHPIVIQFPAKAGYVSYGSNSYSNVEADAWPQFAQQTETIVIPPGGSRTFVDDYNVGMQGAQTWRGHSWCFVFTTDEAAGQQGEPYNGCLSFRAIMESPAEANESKNLARGEEQSSGSSETQ</sequence>
<gene>
    <name evidence="2" type="ORF">C5Y93_02870</name>
</gene>
<reference evidence="2 3" key="1">
    <citation type="submission" date="2018-02" db="EMBL/GenBank/DDBJ databases">
        <title>Comparative genomes isolates from brazilian mangrove.</title>
        <authorList>
            <person name="Araujo J.E."/>
            <person name="Taketani R.G."/>
            <person name="Silva M.C.P."/>
            <person name="Loureco M.V."/>
            <person name="Andreote F.D."/>
        </authorList>
    </citation>
    <scope>NUCLEOTIDE SEQUENCE [LARGE SCALE GENOMIC DNA]</scope>
    <source>
        <strain evidence="2 3">Nap-Phe MGV</strain>
    </source>
</reference>
<evidence type="ECO:0000313" key="3">
    <source>
        <dbReference type="Proteomes" id="UP000237819"/>
    </source>
</evidence>
<comment type="caution">
    <text evidence="2">The sequence shown here is derived from an EMBL/GenBank/DDBJ whole genome shotgun (WGS) entry which is preliminary data.</text>
</comment>
<evidence type="ECO:0000256" key="1">
    <source>
        <dbReference type="SAM" id="MobiDB-lite"/>
    </source>
</evidence>
<dbReference type="Proteomes" id="UP000237819">
    <property type="component" value="Unassembled WGS sequence"/>
</dbReference>
<feature type="region of interest" description="Disordered" evidence="1">
    <location>
        <begin position="195"/>
        <end position="216"/>
    </location>
</feature>
<dbReference type="EMBL" id="PUHZ01000004">
    <property type="protein sequence ID" value="PQO47616.1"/>
    <property type="molecule type" value="Genomic_DNA"/>
</dbReference>
<protein>
    <submittedName>
        <fullName evidence="2">Uncharacterized protein</fullName>
    </submittedName>
</protein>
<evidence type="ECO:0000313" key="2">
    <source>
        <dbReference type="EMBL" id="PQO47616.1"/>
    </source>
</evidence>
<dbReference type="OrthoDB" id="9988523at2"/>